<keyword evidence="4" id="KW-1185">Reference proteome</keyword>
<feature type="chain" id="PRO_5037802259" description="Lipoprotein" evidence="2">
    <location>
        <begin position="26"/>
        <end position="491"/>
    </location>
</feature>
<keyword evidence="2" id="KW-0732">Signal</keyword>
<protein>
    <recommendedName>
        <fullName evidence="5">Lipoprotein</fullName>
    </recommendedName>
</protein>
<evidence type="ECO:0000256" key="1">
    <source>
        <dbReference type="SAM" id="MobiDB-lite"/>
    </source>
</evidence>
<proteinExistence type="predicted"/>
<organism evidence="3 4">
    <name type="scientific">Aureispira anguillae</name>
    <dbReference type="NCBI Taxonomy" id="2864201"/>
    <lineage>
        <taxon>Bacteria</taxon>
        <taxon>Pseudomonadati</taxon>
        <taxon>Bacteroidota</taxon>
        <taxon>Saprospiria</taxon>
        <taxon>Saprospirales</taxon>
        <taxon>Saprospiraceae</taxon>
        <taxon>Aureispira</taxon>
    </lineage>
</organism>
<accession>A0A915YI93</accession>
<dbReference type="Proteomes" id="UP001060919">
    <property type="component" value="Chromosome"/>
</dbReference>
<dbReference type="RefSeq" id="WP_264788772.1">
    <property type="nucleotide sequence ID" value="NZ_AP026867.1"/>
</dbReference>
<feature type="region of interest" description="Disordered" evidence="1">
    <location>
        <begin position="158"/>
        <end position="178"/>
    </location>
</feature>
<dbReference type="AlphaFoldDB" id="A0A915YI93"/>
<evidence type="ECO:0000313" key="3">
    <source>
        <dbReference type="EMBL" id="BDS13504.1"/>
    </source>
</evidence>
<sequence length="491" mass="52942">MWFLSKKYKLFILLGLVAYLGTSCQKDQIAPANQSTAFVKYYGHIADQAASDVIQTQDGGYLLVGATNSYIDAAESDVFVVKTDSLGNEMWSSSFGKIDGEVGTSYMRYDEEGIRIIELPDASAYIVVANRTYVAYPDGSSLLGVRGQTRIAMYSLDPATGAPTSSEGTELRTGIGSTHTDKVSDMKLDSTGGSYKYVLTGYTTNLSTNKPADIDHGAYDKTDILTILLEADFSEVWATGTTAYGFNGEDYGTSVQMLPNAYLVCGTIEEREANSSPSRFYSRLVAVKMRKDNGVPTNPEYFGDENYNFEGGHSTYDAENGKITIAAGVKGGSNTNKGYLVLLQLDESLNAITPNGVDFSCRYYNLSNENSASETTPYIAESIAFLPDNEGFIVSSTYKKTQLESTICIAKFDANLDVVTGGWPFSFGHEDAAGFLVTQDIGGTVLPISESVSGTSQTKLAGYVFTGTFGLATTNKMIGLVKLNLDGTFQP</sequence>
<evidence type="ECO:0008006" key="5">
    <source>
        <dbReference type="Google" id="ProtNLM"/>
    </source>
</evidence>
<dbReference type="PROSITE" id="PS51257">
    <property type="entry name" value="PROKAR_LIPOPROTEIN"/>
    <property type="match status" value="1"/>
</dbReference>
<reference evidence="3" key="1">
    <citation type="submission" date="2022-09" db="EMBL/GenBank/DDBJ databases">
        <title>Aureispira anguillicida sp. nov., isolated from Leptocephalus of Japanese eel Anguilla japonica.</title>
        <authorList>
            <person name="Yuasa K."/>
            <person name="Mekata T."/>
            <person name="Ikunari K."/>
        </authorList>
    </citation>
    <scope>NUCLEOTIDE SEQUENCE</scope>
    <source>
        <strain evidence="3">EL160426</strain>
    </source>
</reference>
<dbReference type="PANTHER" id="PTHR42754">
    <property type="entry name" value="ENDOGLUCANASE"/>
    <property type="match status" value="1"/>
</dbReference>
<name>A0A915YI93_9BACT</name>
<dbReference type="EMBL" id="AP026867">
    <property type="protein sequence ID" value="BDS13504.1"/>
    <property type="molecule type" value="Genomic_DNA"/>
</dbReference>
<evidence type="ECO:0000256" key="2">
    <source>
        <dbReference type="SAM" id="SignalP"/>
    </source>
</evidence>
<evidence type="ECO:0000313" key="4">
    <source>
        <dbReference type="Proteomes" id="UP001060919"/>
    </source>
</evidence>
<dbReference type="PANTHER" id="PTHR42754:SF1">
    <property type="entry name" value="LIPOPROTEIN"/>
    <property type="match status" value="1"/>
</dbReference>
<gene>
    <name evidence="3" type="ORF">AsAng_0042420</name>
</gene>
<dbReference type="KEGG" id="aup:AsAng_0042420"/>
<feature type="signal peptide" evidence="2">
    <location>
        <begin position="1"/>
        <end position="25"/>
    </location>
</feature>